<name>X1CW36_9ZZZZ</name>
<dbReference type="EMBL" id="BART01029966">
    <property type="protein sequence ID" value="GAH12706.1"/>
    <property type="molecule type" value="Genomic_DNA"/>
</dbReference>
<gene>
    <name evidence="1" type="ORF">S01H4_52445</name>
</gene>
<organism evidence="1">
    <name type="scientific">marine sediment metagenome</name>
    <dbReference type="NCBI Taxonomy" id="412755"/>
    <lineage>
        <taxon>unclassified sequences</taxon>
        <taxon>metagenomes</taxon>
        <taxon>ecological metagenomes</taxon>
    </lineage>
</organism>
<protein>
    <submittedName>
        <fullName evidence="1">Uncharacterized protein</fullName>
    </submittedName>
</protein>
<reference evidence="1" key="1">
    <citation type="journal article" date="2014" name="Front. Microbiol.">
        <title>High frequency of phylogenetically diverse reductive dehalogenase-homologous genes in deep subseafloor sedimentary metagenomes.</title>
        <authorList>
            <person name="Kawai M."/>
            <person name="Futagami T."/>
            <person name="Toyoda A."/>
            <person name="Takaki Y."/>
            <person name="Nishi S."/>
            <person name="Hori S."/>
            <person name="Arai W."/>
            <person name="Tsubouchi T."/>
            <person name="Morono Y."/>
            <person name="Uchiyama I."/>
            <person name="Ito T."/>
            <person name="Fujiyama A."/>
            <person name="Inagaki F."/>
            <person name="Takami H."/>
        </authorList>
    </citation>
    <scope>NUCLEOTIDE SEQUENCE</scope>
    <source>
        <strain evidence="1">Expedition CK06-06</strain>
    </source>
</reference>
<comment type="caution">
    <text evidence="1">The sequence shown here is derived from an EMBL/GenBank/DDBJ whole genome shotgun (WGS) entry which is preliminary data.</text>
</comment>
<proteinExistence type="predicted"/>
<evidence type="ECO:0000313" key="1">
    <source>
        <dbReference type="EMBL" id="GAH12706.1"/>
    </source>
</evidence>
<dbReference type="AlphaFoldDB" id="X1CW36"/>
<sequence length="44" mass="5327">MSRLPKTMELDKLGIERLPVPKEVKVWLRRLVDNCEEKYQLTRD</sequence>
<accession>X1CW36</accession>
<feature type="non-terminal residue" evidence="1">
    <location>
        <position position="44"/>
    </location>
</feature>